<proteinExistence type="predicted"/>
<organism evidence="2 3">
    <name type="scientific">Ditylenchus dipsaci</name>
    <dbReference type="NCBI Taxonomy" id="166011"/>
    <lineage>
        <taxon>Eukaryota</taxon>
        <taxon>Metazoa</taxon>
        <taxon>Ecdysozoa</taxon>
        <taxon>Nematoda</taxon>
        <taxon>Chromadorea</taxon>
        <taxon>Rhabditida</taxon>
        <taxon>Tylenchina</taxon>
        <taxon>Tylenchomorpha</taxon>
        <taxon>Sphaerularioidea</taxon>
        <taxon>Anguinidae</taxon>
        <taxon>Anguininae</taxon>
        <taxon>Ditylenchus</taxon>
    </lineage>
</organism>
<sequence>MMLFEGVYFLIWLLIKNIVHFSDCCNCRLAELGWTFIGKRQCYCVGVTTSDCLELVVNAPFLFAVHWCFRVDHEGRPGSVPLQCFACQQCNSRVAWLHFCELKFKKFRFCVGDQFYMKMDGFYCEDDFKLLS</sequence>
<dbReference type="AlphaFoldDB" id="A0A915E3A8"/>
<protein>
    <submittedName>
        <fullName evidence="3">Secreted protein</fullName>
    </submittedName>
</protein>
<dbReference type="WBParaSite" id="jg26253">
    <property type="protein sequence ID" value="jg26253"/>
    <property type="gene ID" value="jg26253"/>
</dbReference>
<feature type="signal peptide" evidence="1">
    <location>
        <begin position="1"/>
        <end position="24"/>
    </location>
</feature>
<keyword evidence="2" id="KW-1185">Reference proteome</keyword>
<evidence type="ECO:0000313" key="2">
    <source>
        <dbReference type="Proteomes" id="UP000887574"/>
    </source>
</evidence>
<name>A0A915E3A8_9BILA</name>
<dbReference type="Proteomes" id="UP000887574">
    <property type="component" value="Unplaced"/>
</dbReference>
<reference evidence="3" key="1">
    <citation type="submission" date="2022-11" db="UniProtKB">
        <authorList>
            <consortium name="WormBaseParasite"/>
        </authorList>
    </citation>
    <scope>IDENTIFICATION</scope>
</reference>
<accession>A0A915E3A8</accession>
<evidence type="ECO:0000313" key="3">
    <source>
        <dbReference type="WBParaSite" id="jg26253"/>
    </source>
</evidence>
<feature type="chain" id="PRO_5037908101" evidence="1">
    <location>
        <begin position="25"/>
        <end position="132"/>
    </location>
</feature>
<keyword evidence="1" id="KW-0732">Signal</keyword>
<evidence type="ECO:0000256" key="1">
    <source>
        <dbReference type="SAM" id="SignalP"/>
    </source>
</evidence>